<sequence>MQIDDRDARQWYSALNDLTAGYTSDQIAEILQQGGFHSDKPLTTVASHVRGALNINRPDFFKVAELAHLMRALDRLQPLEWISAQVGCKPPERIQRSQESPEVLERKRQQLVDELGLVETRLSELAGNALAGRRRYVLFSQGK</sequence>
<dbReference type="STRING" id="1122198.SAMN02745729_10170"/>
<reference evidence="2" key="1">
    <citation type="submission" date="2016-10" db="EMBL/GenBank/DDBJ databases">
        <authorList>
            <person name="Varghese N."/>
            <person name="Submissions S."/>
        </authorList>
    </citation>
    <scope>NUCLEOTIDE SEQUENCE [LARGE SCALE GENOMIC DNA]</scope>
    <source>
        <strain evidence="2">DSM 11526</strain>
    </source>
</reference>
<dbReference type="EMBL" id="FNRJ01000001">
    <property type="protein sequence ID" value="SDZ95520.1"/>
    <property type="molecule type" value="Genomic_DNA"/>
</dbReference>
<proteinExistence type="predicted"/>
<dbReference type="Proteomes" id="UP000242469">
    <property type="component" value="Unassembled WGS sequence"/>
</dbReference>
<dbReference type="RefSeq" id="WP_091821304.1">
    <property type="nucleotide sequence ID" value="NZ_FNRJ01000001.1"/>
</dbReference>
<evidence type="ECO:0000313" key="1">
    <source>
        <dbReference type="EMBL" id="SDZ95520.1"/>
    </source>
</evidence>
<name>A0A1H3X8F0_9GAMM</name>
<keyword evidence="2" id="KW-1185">Reference proteome</keyword>
<organism evidence="1 2">
    <name type="scientific">Marinobacterium iners DSM 11526</name>
    <dbReference type="NCBI Taxonomy" id="1122198"/>
    <lineage>
        <taxon>Bacteria</taxon>
        <taxon>Pseudomonadati</taxon>
        <taxon>Pseudomonadota</taxon>
        <taxon>Gammaproteobacteria</taxon>
        <taxon>Oceanospirillales</taxon>
        <taxon>Oceanospirillaceae</taxon>
        <taxon>Marinobacterium</taxon>
    </lineage>
</organism>
<gene>
    <name evidence="1" type="ORF">SAMN02745729_10170</name>
</gene>
<evidence type="ECO:0000313" key="2">
    <source>
        <dbReference type="Proteomes" id="UP000242469"/>
    </source>
</evidence>
<accession>A0A1H3X8F0</accession>
<protein>
    <submittedName>
        <fullName evidence="1">Uncharacterized protein</fullName>
    </submittedName>
</protein>
<dbReference type="AlphaFoldDB" id="A0A1H3X8F0"/>